<dbReference type="HOGENOM" id="CLU_033465_6_0_1"/>
<evidence type="ECO:0000313" key="6">
    <source>
        <dbReference type="EMBL" id="EKM50091.1"/>
    </source>
</evidence>
<dbReference type="STRING" id="650164.K5UKE3"/>
<feature type="transmembrane region" description="Helical" evidence="5">
    <location>
        <begin position="128"/>
        <end position="150"/>
    </location>
</feature>
<evidence type="ECO:0000256" key="3">
    <source>
        <dbReference type="ARBA" id="ARBA00022989"/>
    </source>
</evidence>
<gene>
    <name evidence="6" type="ORF">PHACADRAFT_213853</name>
</gene>
<protein>
    <recommendedName>
        <fullName evidence="8">RTA1 like protein</fullName>
    </recommendedName>
</protein>
<name>K5UKE3_PHACS</name>
<evidence type="ECO:0000313" key="7">
    <source>
        <dbReference type="Proteomes" id="UP000008370"/>
    </source>
</evidence>
<evidence type="ECO:0008006" key="8">
    <source>
        <dbReference type="Google" id="ProtNLM"/>
    </source>
</evidence>
<accession>K5UKE3</accession>
<keyword evidence="7" id="KW-1185">Reference proteome</keyword>
<keyword evidence="3 5" id="KW-1133">Transmembrane helix</keyword>
<comment type="subcellular location">
    <subcellularLocation>
        <location evidence="1">Membrane</location>
        <topology evidence="1">Multi-pass membrane protein</topology>
    </subcellularLocation>
</comment>
<dbReference type="InParanoid" id="K5UKE3"/>
<evidence type="ECO:0000256" key="5">
    <source>
        <dbReference type="SAM" id="Phobius"/>
    </source>
</evidence>
<evidence type="ECO:0000256" key="1">
    <source>
        <dbReference type="ARBA" id="ARBA00004141"/>
    </source>
</evidence>
<feature type="transmembrane region" description="Helical" evidence="5">
    <location>
        <begin position="162"/>
        <end position="186"/>
    </location>
</feature>
<dbReference type="InterPro" id="IPR007568">
    <property type="entry name" value="RTA1"/>
</dbReference>
<dbReference type="EMBL" id="JH930479">
    <property type="protein sequence ID" value="EKM50091.1"/>
    <property type="molecule type" value="Genomic_DNA"/>
</dbReference>
<keyword evidence="4 5" id="KW-0472">Membrane</keyword>
<sequence length="328" mass="36366">MNSTTSFAATIPPNTNLYHYTPTKSLCYLFLILFSLSTAGHVFFAFRYRLWWIFPTIVLAGAGEIAGWVSRAVSSNNPTIQSVYIIQSTCLVLAPTALLASIFIIFARLSECVGSRYGRLTSRLYSRIFLTCDIVALLIQGNGGGLAASAKTESLQKLGSDIMLVGIIFQTVAMIVFIILASEFFYRYFKDLPARPEESYYNPSRATGRIPLSRNLKLMIIGLSLAMLFLLIRGFYRIFELADGWNGRIISTQWLFSEHTVPVREHSNPIPPTDTFDGAMIVLAMYTLNVFHPGPLLSGSTQDSASSSEADKPVPVYGHVETLQMRAV</sequence>
<dbReference type="AlphaFoldDB" id="K5UKE3"/>
<dbReference type="GO" id="GO:0000324">
    <property type="term" value="C:fungal-type vacuole"/>
    <property type="evidence" value="ECO:0007669"/>
    <property type="project" value="TreeGrafter"/>
</dbReference>
<evidence type="ECO:0000256" key="4">
    <source>
        <dbReference type="ARBA" id="ARBA00023136"/>
    </source>
</evidence>
<reference evidence="6 7" key="1">
    <citation type="journal article" date="2012" name="BMC Genomics">
        <title>Comparative genomics of the white-rot fungi, Phanerochaete carnosa and P. chrysosporium, to elucidate the genetic basis of the distinct wood types they colonize.</title>
        <authorList>
            <person name="Suzuki H."/>
            <person name="MacDonald J."/>
            <person name="Syed K."/>
            <person name="Salamov A."/>
            <person name="Hori C."/>
            <person name="Aerts A."/>
            <person name="Henrissat B."/>
            <person name="Wiebenga A."/>
            <person name="vanKuyk P.A."/>
            <person name="Barry K."/>
            <person name="Lindquist E."/>
            <person name="LaButti K."/>
            <person name="Lapidus A."/>
            <person name="Lucas S."/>
            <person name="Coutinho P."/>
            <person name="Gong Y."/>
            <person name="Samejima M."/>
            <person name="Mahadevan R."/>
            <person name="Abou-Zaid M."/>
            <person name="de Vries R.P."/>
            <person name="Igarashi K."/>
            <person name="Yadav J.S."/>
            <person name="Grigoriev I.V."/>
            <person name="Master E.R."/>
        </authorList>
    </citation>
    <scope>NUCLEOTIDE SEQUENCE [LARGE SCALE GENOMIC DNA]</scope>
    <source>
        <strain evidence="6 7">HHB-10118-sp</strain>
    </source>
</reference>
<feature type="transmembrane region" description="Helical" evidence="5">
    <location>
        <begin position="51"/>
        <end position="70"/>
    </location>
</feature>
<dbReference type="KEGG" id="pco:PHACADRAFT_213853"/>
<dbReference type="FunCoup" id="K5UKE3">
    <property type="interactions" value="31"/>
</dbReference>
<proteinExistence type="predicted"/>
<dbReference type="GeneID" id="18913431"/>
<feature type="transmembrane region" description="Helical" evidence="5">
    <location>
        <begin position="26"/>
        <end position="44"/>
    </location>
</feature>
<dbReference type="Proteomes" id="UP000008370">
    <property type="component" value="Unassembled WGS sequence"/>
</dbReference>
<feature type="transmembrane region" description="Helical" evidence="5">
    <location>
        <begin position="218"/>
        <end position="236"/>
    </location>
</feature>
<dbReference type="RefSeq" id="XP_007401284.1">
    <property type="nucleotide sequence ID" value="XM_007401222.1"/>
</dbReference>
<dbReference type="PANTHER" id="PTHR31465:SF9">
    <property type="entry name" value="SPHINGOID LONG-CHAIN BASE TRANSPORTER RSB1"/>
    <property type="match status" value="1"/>
</dbReference>
<evidence type="ECO:0000256" key="2">
    <source>
        <dbReference type="ARBA" id="ARBA00022692"/>
    </source>
</evidence>
<keyword evidence="2 5" id="KW-0812">Transmembrane</keyword>
<dbReference type="PANTHER" id="PTHR31465">
    <property type="entry name" value="PROTEIN RTA1-RELATED"/>
    <property type="match status" value="1"/>
</dbReference>
<dbReference type="OrthoDB" id="3358017at2759"/>
<organism evidence="6 7">
    <name type="scientific">Phanerochaete carnosa (strain HHB-10118-sp)</name>
    <name type="common">White-rot fungus</name>
    <name type="synonym">Peniophora carnosa</name>
    <dbReference type="NCBI Taxonomy" id="650164"/>
    <lineage>
        <taxon>Eukaryota</taxon>
        <taxon>Fungi</taxon>
        <taxon>Dikarya</taxon>
        <taxon>Basidiomycota</taxon>
        <taxon>Agaricomycotina</taxon>
        <taxon>Agaricomycetes</taxon>
        <taxon>Polyporales</taxon>
        <taxon>Phanerochaetaceae</taxon>
        <taxon>Phanerochaete</taxon>
    </lineage>
</organism>
<dbReference type="GO" id="GO:0005886">
    <property type="term" value="C:plasma membrane"/>
    <property type="evidence" value="ECO:0007669"/>
    <property type="project" value="TreeGrafter"/>
</dbReference>
<dbReference type="Pfam" id="PF04479">
    <property type="entry name" value="RTA1"/>
    <property type="match status" value="1"/>
</dbReference>
<feature type="transmembrane region" description="Helical" evidence="5">
    <location>
        <begin position="82"/>
        <end position="107"/>
    </location>
</feature>